<sequence length="398" mass="44843">MVSLMQEKRAEQRKVKFPKRKENEAQAVNYMRCDPWEVGKLFSLEIFVVENMSLNGQIPAFIFNISFLKRVYFYNNSLSGSLPDTMCSHLQKHEVLDLTYNDISGHIPSNIGECSNLQSVSIYGEIPLEIGNFITLELFYASEIMRLRGLIPSSIFIIYSLKIISAQNNCLSGKLPSTCLASNLEGLYLWSNNLSGNIPNYISNASKLRILELQQNSFTGFIPNTLGNLTLLEALRLSSNHLTTKSPNHEWSFLSSLAHCRNLRILRIFSNPLRGVLPTSILNLFSSLEEFNANDCKIKGWKAKSPPKDPLQASQQNHLKIIMHFMVQLGLKSLIAKIAPIDNPKGAYYDSTILEIHNGNMYNRLLQAIDGFNKGNLLGFGSFGSYIKEDFQMGGMLQ</sequence>
<protein>
    <submittedName>
        <fullName evidence="11">Receptor kinase-like protein Xa21</fullName>
    </submittedName>
</protein>
<comment type="similarity">
    <text evidence="2">Belongs to the RLP family.</text>
</comment>
<dbReference type="RefSeq" id="XP_022760886.1">
    <property type="nucleotide sequence ID" value="XM_022905151.1"/>
</dbReference>
<evidence type="ECO:0000256" key="7">
    <source>
        <dbReference type="ARBA" id="ARBA00022989"/>
    </source>
</evidence>
<evidence type="ECO:0000256" key="1">
    <source>
        <dbReference type="ARBA" id="ARBA00004479"/>
    </source>
</evidence>
<keyword evidence="7" id="KW-1133">Transmembrane helix</keyword>
<evidence type="ECO:0000256" key="9">
    <source>
        <dbReference type="ARBA" id="ARBA00023180"/>
    </source>
</evidence>
<dbReference type="AlphaFoldDB" id="A0A6P6A801"/>
<dbReference type="PANTHER" id="PTHR27008:SF583">
    <property type="entry name" value="LRR RECEPTOR-LIKE SERINE_THREONINE-PROTEIN KINASE FLS2"/>
    <property type="match status" value="1"/>
</dbReference>
<evidence type="ECO:0000256" key="2">
    <source>
        <dbReference type="ARBA" id="ARBA00009592"/>
    </source>
</evidence>
<keyword evidence="8" id="KW-0472">Membrane</keyword>
<evidence type="ECO:0000256" key="3">
    <source>
        <dbReference type="ARBA" id="ARBA00022614"/>
    </source>
</evidence>
<evidence type="ECO:0000313" key="11">
    <source>
        <dbReference type="RefSeq" id="XP_022760886.1"/>
    </source>
</evidence>
<keyword evidence="5" id="KW-0732">Signal</keyword>
<keyword evidence="6" id="KW-0677">Repeat</keyword>
<dbReference type="Pfam" id="PF13855">
    <property type="entry name" value="LRR_8"/>
    <property type="match status" value="1"/>
</dbReference>
<dbReference type="Pfam" id="PF00560">
    <property type="entry name" value="LRR_1"/>
    <property type="match status" value="1"/>
</dbReference>
<evidence type="ECO:0000256" key="5">
    <source>
        <dbReference type="ARBA" id="ARBA00022729"/>
    </source>
</evidence>
<evidence type="ECO:0000256" key="8">
    <source>
        <dbReference type="ARBA" id="ARBA00023136"/>
    </source>
</evidence>
<dbReference type="FunFam" id="3.80.10.10:FF:000041">
    <property type="entry name" value="LRR receptor-like serine/threonine-protein kinase ERECTA"/>
    <property type="match status" value="1"/>
</dbReference>
<accession>A0A6P6A801</accession>
<name>A0A6P6A801_DURZI</name>
<keyword evidence="4" id="KW-0812">Transmembrane</keyword>
<dbReference type="Gene3D" id="3.80.10.10">
    <property type="entry name" value="Ribonuclease Inhibitor"/>
    <property type="match status" value="2"/>
</dbReference>
<dbReference type="OrthoDB" id="1000790at2759"/>
<evidence type="ECO:0000313" key="10">
    <source>
        <dbReference type="Proteomes" id="UP000515121"/>
    </source>
</evidence>
<reference evidence="11" key="1">
    <citation type="submission" date="2025-08" db="UniProtKB">
        <authorList>
            <consortium name="RefSeq"/>
        </authorList>
    </citation>
    <scope>IDENTIFICATION</scope>
    <source>
        <tissue evidence="11">Fruit stalk</tissue>
    </source>
</reference>
<keyword evidence="3" id="KW-0433">Leucine-rich repeat</keyword>
<comment type="subcellular location">
    <subcellularLocation>
        <location evidence="1">Membrane</location>
        <topology evidence="1">Single-pass type I membrane protein</topology>
    </subcellularLocation>
</comment>
<dbReference type="PANTHER" id="PTHR27008">
    <property type="entry name" value="OS04G0122200 PROTEIN"/>
    <property type="match status" value="1"/>
</dbReference>
<dbReference type="KEGG" id="dzi:111307125"/>
<dbReference type="GeneID" id="111307125"/>
<dbReference type="SUPFAM" id="SSF52047">
    <property type="entry name" value="RNI-like"/>
    <property type="match status" value="1"/>
</dbReference>
<keyword evidence="10" id="KW-1185">Reference proteome</keyword>
<dbReference type="Proteomes" id="UP000515121">
    <property type="component" value="Unplaced"/>
</dbReference>
<dbReference type="InterPro" id="IPR001611">
    <property type="entry name" value="Leu-rich_rpt"/>
</dbReference>
<dbReference type="InterPro" id="IPR032675">
    <property type="entry name" value="LRR_dom_sf"/>
</dbReference>
<gene>
    <name evidence="11" type="primary">LOC111307125</name>
</gene>
<organism evidence="10 11">
    <name type="scientific">Durio zibethinus</name>
    <name type="common">Durian</name>
    <dbReference type="NCBI Taxonomy" id="66656"/>
    <lineage>
        <taxon>Eukaryota</taxon>
        <taxon>Viridiplantae</taxon>
        <taxon>Streptophyta</taxon>
        <taxon>Embryophyta</taxon>
        <taxon>Tracheophyta</taxon>
        <taxon>Spermatophyta</taxon>
        <taxon>Magnoliopsida</taxon>
        <taxon>eudicotyledons</taxon>
        <taxon>Gunneridae</taxon>
        <taxon>Pentapetalae</taxon>
        <taxon>rosids</taxon>
        <taxon>malvids</taxon>
        <taxon>Malvales</taxon>
        <taxon>Malvaceae</taxon>
        <taxon>Helicteroideae</taxon>
        <taxon>Durio</taxon>
    </lineage>
</organism>
<proteinExistence type="inferred from homology"/>
<evidence type="ECO:0000256" key="4">
    <source>
        <dbReference type="ARBA" id="ARBA00022692"/>
    </source>
</evidence>
<keyword evidence="9" id="KW-0325">Glycoprotein</keyword>
<dbReference type="InterPro" id="IPR051809">
    <property type="entry name" value="Plant_receptor-like_S/T_kinase"/>
</dbReference>
<evidence type="ECO:0000256" key="6">
    <source>
        <dbReference type="ARBA" id="ARBA00022737"/>
    </source>
</evidence>
<dbReference type="GO" id="GO:0016020">
    <property type="term" value="C:membrane"/>
    <property type="evidence" value="ECO:0007669"/>
    <property type="project" value="UniProtKB-SubCell"/>
</dbReference>